<dbReference type="CDD" id="cd17535">
    <property type="entry name" value="REC_NarL-like"/>
    <property type="match status" value="1"/>
</dbReference>
<dbReference type="AlphaFoldDB" id="A0A544YUH3"/>
<dbReference type="SMART" id="SM00448">
    <property type="entry name" value="REC"/>
    <property type="match status" value="1"/>
</dbReference>
<dbReference type="Pfam" id="PF00196">
    <property type="entry name" value="GerE"/>
    <property type="match status" value="1"/>
</dbReference>
<dbReference type="InterPro" id="IPR058245">
    <property type="entry name" value="NreC/VraR/RcsB-like_REC"/>
</dbReference>
<dbReference type="GO" id="GO:0006355">
    <property type="term" value="P:regulation of DNA-templated transcription"/>
    <property type="evidence" value="ECO:0007669"/>
    <property type="project" value="InterPro"/>
</dbReference>
<dbReference type="InterPro" id="IPR001789">
    <property type="entry name" value="Sig_transdc_resp-reg_receiver"/>
</dbReference>
<dbReference type="PANTHER" id="PTHR43214">
    <property type="entry name" value="TWO-COMPONENT RESPONSE REGULATOR"/>
    <property type="match status" value="1"/>
</dbReference>
<evidence type="ECO:0000259" key="7">
    <source>
        <dbReference type="PROSITE" id="PS50110"/>
    </source>
</evidence>
<dbReference type="Gene3D" id="3.40.50.2300">
    <property type="match status" value="1"/>
</dbReference>
<gene>
    <name evidence="8" type="ORF">FLX08_16215</name>
</gene>
<keyword evidence="3" id="KW-0238">DNA-binding</keyword>
<feature type="modified residue" description="4-aspartylphosphate" evidence="5">
    <location>
        <position position="57"/>
    </location>
</feature>
<dbReference type="Proteomes" id="UP000316541">
    <property type="component" value="Unassembled WGS sequence"/>
</dbReference>
<dbReference type="GO" id="GO:0000160">
    <property type="term" value="P:phosphorelay signal transduction system"/>
    <property type="evidence" value="ECO:0007669"/>
    <property type="project" value="InterPro"/>
</dbReference>
<dbReference type="InterPro" id="IPR039420">
    <property type="entry name" value="WalR-like"/>
</dbReference>
<name>A0A544YUH3_9ACTN</name>
<dbReference type="InterPro" id="IPR011006">
    <property type="entry name" value="CheY-like_superfamily"/>
</dbReference>
<sequence length="219" mass="24169">MDEAPARVVLADDDVLLREGLASLLERSGFEVAGQAGNAPDLIALVRSRRPDLAIVDIRMPPRHTTEGVEAAKVIRAEFPEVGILLLSAHVEVDQAMELLAAGHRIGYLLKTRVTAVSEFVATLRRIVDGGSVVDPSLVAELINARRRQDPLEQLTQREREVLALMAEGRSNAGIAHKLWITEGTVEKHVRSIMSRMRLPETEDDHRRVLAVLAFLDAR</sequence>
<accession>A0A544YUH3</accession>
<evidence type="ECO:0000259" key="6">
    <source>
        <dbReference type="PROSITE" id="PS50043"/>
    </source>
</evidence>
<dbReference type="RefSeq" id="WP_142619682.1">
    <property type="nucleotide sequence ID" value="NZ_VIRM01000017.1"/>
</dbReference>
<dbReference type="SUPFAM" id="SSF46894">
    <property type="entry name" value="C-terminal effector domain of the bipartite response regulators"/>
    <property type="match status" value="1"/>
</dbReference>
<feature type="domain" description="HTH luxR-type" evidence="6">
    <location>
        <begin position="148"/>
        <end position="219"/>
    </location>
</feature>
<keyword evidence="1 5" id="KW-0597">Phosphoprotein</keyword>
<keyword evidence="4" id="KW-0804">Transcription</keyword>
<evidence type="ECO:0000256" key="1">
    <source>
        <dbReference type="ARBA" id="ARBA00022553"/>
    </source>
</evidence>
<reference evidence="8 9" key="1">
    <citation type="submission" date="2019-07" db="EMBL/GenBank/DDBJ databases">
        <title>Microbispora hainanensis DSM 45428.</title>
        <authorList>
            <person name="Thawai C."/>
        </authorList>
    </citation>
    <scope>NUCLEOTIDE SEQUENCE [LARGE SCALE GENOMIC DNA]</scope>
    <source>
        <strain evidence="8 9">DSM 45428</strain>
    </source>
</reference>
<protein>
    <submittedName>
        <fullName evidence="8">Response regulator transcription factor</fullName>
    </submittedName>
</protein>
<evidence type="ECO:0000256" key="3">
    <source>
        <dbReference type="ARBA" id="ARBA00023125"/>
    </source>
</evidence>
<dbReference type="PANTHER" id="PTHR43214:SF24">
    <property type="entry name" value="TRANSCRIPTIONAL REGULATORY PROTEIN NARL-RELATED"/>
    <property type="match status" value="1"/>
</dbReference>
<comment type="caution">
    <text evidence="8">The sequence shown here is derived from an EMBL/GenBank/DDBJ whole genome shotgun (WGS) entry which is preliminary data.</text>
</comment>
<dbReference type="PROSITE" id="PS50110">
    <property type="entry name" value="RESPONSE_REGULATORY"/>
    <property type="match status" value="1"/>
</dbReference>
<keyword evidence="2" id="KW-0805">Transcription regulation</keyword>
<dbReference type="CDD" id="cd06170">
    <property type="entry name" value="LuxR_C_like"/>
    <property type="match status" value="1"/>
</dbReference>
<evidence type="ECO:0000256" key="2">
    <source>
        <dbReference type="ARBA" id="ARBA00023015"/>
    </source>
</evidence>
<proteinExistence type="predicted"/>
<organism evidence="8 9">
    <name type="scientific">Microbispora hainanensis</name>
    <dbReference type="NCBI Taxonomy" id="568844"/>
    <lineage>
        <taxon>Bacteria</taxon>
        <taxon>Bacillati</taxon>
        <taxon>Actinomycetota</taxon>
        <taxon>Actinomycetes</taxon>
        <taxon>Streptosporangiales</taxon>
        <taxon>Streptosporangiaceae</taxon>
        <taxon>Microbispora</taxon>
    </lineage>
</organism>
<dbReference type="PROSITE" id="PS00622">
    <property type="entry name" value="HTH_LUXR_1"/>
    <property type="match status" value="1"/>
</dbReference>
<dbReference type="PRINTS" id="PR00038">
    <property type="entry name" value="HTHLUXR"/>
</dbReference>
<dbReference type="SUPFAM" id="SSF52172">
    <property type="entry name" value="CheY-like"/>
    <property type="match status" value="1"/>
</dbReference>
<evidence type="ECO:0000313" key="9">
    <source>
        <dbReference type="Proteomes" id="UP000316541"/>
    </source>
</evidence>
<evidence type="ECO:0000313" key="8">
    <source>
        <dbReference type="EMBL" id="TQS20414.1"/>
    </source>
</evidence>
<dbReference type="SMART" id="SM00421">
    <property type="entry name" value="HTH_LUXR"/>
    <property type="match status" value="1"/>
</dbReference>
<dbReference type="InterPro" id="IPR016032">
    <property type="entry name" value="Sig_transdc_resp-reg_C-effctor"/>
</dbReference>
<dbReference type="Pfam" id="PF00072">
    <property type="entry name" value="Response_reg"/>
    <property type="match status" value="1"/>
</dbReference>
<dbReference type="PROSITE" id="PS50043">
    <property type="entry name" value="HTH_LUXR_2"/>
    <property type="match status" value="1"/>
</dbReference>
<feature type="domain" description="Response regulatory" evidence="7">
    <location>
        <begin position="7"/>
        <end position="126"/>
    </location>
</feature>
<evidence type="ECO:0000256" key="4">
    <source>
        <dbReference type="ARBA" id="ARBA00023163"/>
    </source>
</evidence>
<dbReference type="InterPro" id="IPR000792">
    <property type="entry name" value="Tscrpt_reg_LuxR_C"/>
</dbReference>
<evidence type="ECO:0000256" key="5">
    <source>
        <dbReference type="PROSITE-ProRule" id="PRU00169"/>
    </source>
</evidence>
<dbReference type="GO" id="GO:0003677">
    <property type="term" value="F:DNA binding"/>
    <property type="evidence" value="ECO:0007669"/>
    <property type="project" value="UniProtKB-KW"/>
</dbReference>
<dbReference type="EMBL" id="VIRM01000017">
    <property type="protein sequence ID" value="TQS20414.1"/>
    <property type="molecule type" value="Genomic_DNA"/>
</dbReference>